<dbReference type="InterPro" id="IPR059138">
    <property type="entry name" value="Pico_VP1"/>
</dbReference>
<dbReference type="InterPro" id="IPR029053">
    <property type="entry name" value="Viral_coat"/>
</dbReference>
<evidence type="ECO:0000313" key="14">
    <source>
        <dbReference type="Proteomes" id="UP000327106"/>
    </source>
</evidence>
<dbReference type="Gene3D" id="2.60.120.20">
    <property type="match status" value="1"/>
</dbReference>
<dbReference type="InterPro" id="IPR033703">
    <property type="entry name" value="Rhv-like"/>
</dbReference>
<dbReference type="GO" id="GO:0046718">
    <property type="term" value="P:symbiont entry into host cell"/>
    <property type="evidence" value="ECO:0007669"/>
    <property type="project" value="UniProtKB-KW"/>
</dbReference>
<dbReference type="SUPFAM" id="SSF88633">
    <property type="entry name" value="Positive stranded ssRNA viruses"/>
    <property type="match status" value="1"/>
</dbReference>
<evidence type="ECO:0000259" key="12">
    <source>
        <dbReference type="Pfam" id="PF22663"/>
    </source>
</evidence>
<proteinExistence type="predicted"/>
<evidence type="ECO:0000313" key="13">
    <source>
        <dbReference type="EMBL" id="AHH86197.1"/>
    </source>
</evidence>
<dbReference type="GO" id="GO:0043657">
    <property type="term" value="C:host cell"/>
    <property type="evidence" value="ECO:0007669"/>
    <property type="project" value="UniProtKB-SubCell"/>
</dbReference>
<keyword evidence="5" id="KW-1143">T=pseudo3 icosahedral capsid protein</keyword>
<feature type="non-terminal residue" evidence="13">
    <location>
        <position position="282"/>
    </location>
</feature>
<evidence type="ECO:0000256" key="5">
    <source>
        <dbReference type="ARBA" id="ARBA00022706"/>
    </source>
</evidence>
<accession>A0A7G0UCG1</accession>
<evidence type="ECO:0000256" key="1">
    <source>
        <dbReference type="ARBA" id="ARBA00004192"/>
    </source>
</evidence>
<evidence type="ECO:0000256" key="4">
    <source>
        <dbReference type="ARBA" id="ARBA00022581"/>
    </source>
</evidence>
<dbReference type="EMBL" id="KJ156451">
    <property type="protein sequence ID" value="AHH86197.1"/>
    <property type="molecule type" value="Genomic_RNA"/>
</dbReference>
<feature type="domain" description="Picornavirus capsid VP1" evidence="12">
    <location>
        <begin position="40"/>
        <end position="251"/>
    </location>
</feature>
<evidence type="ECO:0000256" key="9">
    <source>
        <dbReference type="ARBA" id="ARBA00023200"/>
    </source>
</evidence>
<evidence type="ECO:0000256" key="7">
    <source>
        <dbReference type="ARBA" id="ARBA00022804"/>
    </source>
</evidence>
<dbReference type="Proteomes" id="UP000327106">
    <property type="component" value="Segment"/>
</dbReference>
<keyword evidence="11" id="KW-1160">Virus entry into host cell</keyword>
<evidence type="ECO:0000256" key="3">
    <source>
        <dbReference type="ARBA" id="ARBA00020107"/>
    </source>
</evidence>
<name>A0A7G0UCG1_9ENTO</name>
<keyword evidence="8" id="KW-0946">Virion</keyword>
<evidence type="ECO:0000256" key="2">
    <source>
        <dbReference type="ARBA" id="ARBA00004328"/>
    </source>
</evidence>
<dbReference type="Pfam" id="PF22663">
    <property type="entry name" value="Rhv_5"/>
    <property type="match status" value="1"/>
</dbReference>
<sequence>APVENAIQNSVANIVNSITAADTRPSSHNISTAETPALQAAETGATSNASDEGMLETRHVINTNTVSESSVESFYGRAGLVTIITLGNGNVKAQWLVNFNEFVQLRAKIELFTYMRFDLEFTLVATLIKGGTSAIEPIQLQVMYVPPGATIPEDQDSYQWQSAANPSVFFVTNRVPARFSVPFVGTANAYTIMYDGYNRFGNDRPANDYGRIDSSHMGYLAVRSVAPLAEGELVKIRVYAKPKHVRAWCPRAPRMAPYVYKATPVFQTQNAIVPNRTSITTT</sequence>
<keyword evidence="5" id="KW-0167">Capsid protein</keyword>
<keyword evidence="6" id="KW-0519">Myristate</keyword>
<comment type="subcellular location">
    <subcellularLocation>
        <location evidence="1">Host cytoplasm</location>
    </subcellularLocation>
    <subcellularLocation>
        <location evidence="2">Virion</location>
    </subcellularLocation>
</comment>
<organism evidence="13 14">
    <name type="scientific">Enterovirus G</name>
    <dbReference type="NCBI Taxonomy" id="106966"/>
    <lineage>
        <taxon>Viruses</taxon>
        <taxon>Riboviria</taxon>
        <taxon>Orthornavirae</taxon>
        <taxon>Pisuviricota</taxon>
        <taxon>Pisoniviricetes</taxon>
        <taxon>Picornavirales</taxon>
        <taxon>Picornaviridae</taxon>
        <taxon>Ensavirinae</taxon>
        <taxon>Enterovirus</taxon>
        <taxon>Enterovirus geswini</taxon>
    </lineage>
</organism>
<keyword evidence="7" id="KW-1161">Viral attachment to host cell</keyword>
<dbReference type="GO" id="GO:0019062">
    <property type="term" value="P:virion attachment to host cell"/>
    <property type="evidence" value="ECO:0007669"/>
    <property type="project" value="UniProtKB-KW"/>
</dbReference>
<dbReference type="GO" id="GO:0044423">
    <property type="term" value="C:virion component"/>
    <property type="evidence" value="ECO:0007669"/>
    <property type="project" value="UniProtKB-KW"/>
</dbReference>
<keyword evidence="9" id="KW-1035">Host cytoplasm</keyword>
<protein>
    <recommendedName>
        <fullName evidence="3">Genome polyprotein</fullName>
    </recommendedName>
</protein>
<evidence type="ECO:0000256" key="8">
    <source>
        <dbReference type="ARBA" id="ARBA00022844"/>
    </source>
</evidence>
<dbReference type="CDD" id="cd00205">
    <property type="entry name" value="rhv_like"/>
    <property type="match status" value="1"/>
</dbReference>
<keyword evidence="4" id="KW-0945">Host-virus interaction</keyword>
<feature type="non-terminal residue" evidence="13">
    <location>
        <position position="1"/>
    </location>
</feature>
<evidence type="ECO:0000256" key="10">
    <source>
        <dbReference type="ARBA" id="ARBA00023288"/>
    </source>
</evidence>
<keyword evidence="10" id="KW-0449">Lipoprotein</keyword>
<evidence type="ECO:0000256" key="6">
    <source>
        <dbReference type="ARBA" id="ARBA00022707"/>
    </source>
</evidence>
<evidence type="ECO:0000256" key="11">
    <source>
        <dbReference type="ARBA" id="ARBA00023296"/>
    </source>
</evidence>
<reference evidence="13 14" key="1">
    <citation type="journal article" date="2014" name="J. Gen. Virol.">
        <title>Prevalence, genetic diversity and recombination of species G enteroviruses infecting pigs in Vietnam.</title>
        <authorList>
            <person name="Van Dung N."/>
            <person name="Anh P.H."/>
            <person name="Van Cuong N."/>
            <person name="Hoa N.T."/>
            <person name="Carrique-Mas J."/>
            <person name="Hien V.B."/>
            <person name="Campbell J."/>
            <person name="Baker S."/>
            <person name="Farrar J."/>
            <person name="Woolhouse M.E."/>
            <person name="Bryant J.E."/>
            <person name="Simmonds P."/>
        </authorList>
    </citation>
    <scope>NUCLEOTIDE SEQUENCE [LARGE SCALE GENOMIC DNA]</scope>
    <source>
        <strain evidence="13">744257</strain>
    </source>
</reference>